<dbReference type="Pfam" id="PF04195">
    <property type="entry name" value="Transposase_28"/>
    <property type="match status" value="1"/>
</dbReference>
<feature type="region of interest" description="Disordered" evidence="1">
    <location>
        <begin position="514"/>
        <end position="534"/>
    </location>
</feature>
<dbReference type="PANTHER" id="PTHR31099">
    <property type="entry name" value="OS06G0165300 PROTEIN"/>
    <property type="match status" value="1"/>
</dbReference>
<feature type="compositionally biased region" description="Low complexity" evidence="1">
    <location>
        <begin position="7"/>
        <end position="18"/>
    </location>
</feature>
<gene>
    <name evidence="3" type="ORF">DEO72_LG4g62</name>
</gene>
<accession>A0A4D6LM58</accession>
<feature type="region of interest" description="Disordered" evidence="1">
    <location>
        <begin position="360"/>
        <end position="379"/>
    </location>
</feature>
<dbReference type="EMBL" id="CP039348">
    <property type="protein sequence ID" value="QCD89124.1"/>
    <property type="molecule type" value="Genomic_DNA"/>
</dbReference>
<protein>
    <recommendedName>
        <fullName evidence="2">Transposase (putative) gypsy type domain-containing protein</fullName>
    </recommendedName>
</protein>
<dbReference type="AlphaFoldDB" id="A0A4D6LM58"/>
<organism evidence="3 4">
    <name type="scientific">Vigna unguiculata</name>
    <name type="common">Cowpea</name>
    <dbReference type="NCBI Taxonomy" id="3917"/>
    <lineage>
        <taxon>Eukaryota</taxon>
        <taxon>Viridiplantae</taxon>
        <taxon>Streptophyta</taxon>
        <taxon>Embryophyta</taxon>
        <taxon>Tracheophyta</taxon>
        <taxon>Spermatophyta</taxon>
        <taxon>Magnoliopsida</taxon>
        <taxon>eudicotyledons</taxon>
        <taxon>Gunneridae</taxon>
        <taxon>Pentapetalae</taxon>
        <taxon>rosids</taxon>
        <taxon>fabids</taxon>
        <taxon>Fabales</taxon>
        <taxon>Fabaceae</taxon>
        <taxon>Papilionoideae</taxon>
        <taxon>50 kb inversion clade</taxon>
        <taxon>NPAAA clade</taxon>
        <taxon>indigoferoid/millettioid clade</taxon>
        <taxon>Phaseoleae</taxon>
        <taxon>Vigna</taxon>
    </lineage>
</organism>
<feature type="region of interest" description="Disordered" evidence="1">
    <location>
        <begin position="1"/>
        <end position="32"/>
    </location>
</feature>
<evidence type="ECO:0000259" key="2">
    <source>
        <dbReference type="Pfam" id="PF04195"/>
    </source>
</evidence>
<feature type="compositionally biased region" description="Basic and acidic residues" evidence="1">
    <location>
        <begin position="19"/>
        <end position="29"/>
    </location>
</feature>
<dbReference type="Proteomes" id="UP000501690">
    <property type="component" value="Linkage Group LG4"/>
</dbReference>
<sequence length="534" mass="60227">MYSTNDSVSLSSSSSGSVRSREDVGKRLEGGSVSPMVVVERIPMETITEVREDPPEESKKVAGRQKPITIGLRLMDVDRDIVSLERVNAVEYVCHGQEGAADRFFYMYICHFSQLYVQLPLDNFAMGILRLLNVAPTQLHPNSWAYLQAFYVLCQSLYLKPSPLAFLYFYDTRPRKPATWLSLVSRPSICRLDAFTQSFKHFKDGFFKVVVKEGGRSHFLNVDGSTKFSFSWTSNPWRCEDMNTDELSAADREVVEVLMKFTDRLPTKGLVRVYNSVHLIIDIEGHMTQVGKKNLTLFQALRKEKAVKAKAVGNTEVPNLQDSLVEVHVHGGTKRKAELPTRPGRGKDVKKVKAALLGQGLSSGTKGAGSRKPLKEGNRQKLKELQGKVDKFAKENAAWEKEREEWKEEKKRLKTWKVRYLDSEEKLKGRITDLEANCDELKEKHEGVEVELKDLKSCIIQEHINGFQKGVRQAAFFCKEVDVTDPRFDVNKDVVDGQLINEAESSLEEEVEKAMVDEEANAGATVEGEGDKAA</sequence>
<reference evidence="3 4" key="1">
    <citation type="submission" date="2019-04" db="EMBL/GenBank/DDBJ databases">
        <title>An improved genome assembly and genetic linkage map for asparagus bean, Vigna unguiculata ssp. sesquipedialis.</title>
        <authorList>
            <person name="Xia Q."/>
            <person name="Zhang R."/>
            <person name="Dong Y."/>
        </authorList>
    </citation>
    <scope>NUCLEOTIDE SEQUENCE [LARGE SCALE GENOMIC DNA]</scope>
    <source>
        <tissue evidence="3">Leaf</tissue>
    </source>
</reference>
<evidence type="ECO:0000313" key="4">
    <source>
        <dbReference type="Proteomes" id="UP000501690"/>
    </source>
</evidence>
<proteinExistence type="predicted"/>
<dbReference type="InterPro" id="IPR007321">
    <property type="entry name" value="Transposase_28"/>
</dbReference>
<evidence type="ECO:0000256" key="1">
    <source>
        <dbReference type="SAM" id="MobiDB-lite"/>
    </source>
</evidence>
<dbReference type="PANTHER" id="PTHR31099:SF49">
    <property type="entry name" value="MYOSIN HEAVY CHAIN-LIKE PROTEIN"/>
    <property type="match status" value="1"/>
</dbReference>
<name>A0A4D6LM58_VIGUN</name>
<keyword evidence="4" id="KW-1185">Reference proteome</keyword>
<feature type="domain" description="Transposase (putative) gypsy type" evidence="2">
    <location>
        <begin position="117"/>
        <end position="173"/>
    </location>
</feature>
<evidence type="ECO:0000313" key="3">
    <source>
        <dbReference type="EMBL" id="QCD89124.1"/>
    </source>
</evidence>